<protein>
    <submittedName>
        <fullName evidence="6">ABC transporter ATP-binding protein</fullName>
    </submittedName>
</protein>
<dbReference type="GO" id="GO:0005524">
    <property type="term" value="F:ATP binding"/>
    <property type="evidence" value="ECO:0007669"/>
    <property type="project" value="UniProtKB-KW"/>
</dbReference>
<name>A0A1G2E2I2_9BACT</name>
<dbReference type="InterPro" id="IPR027417">
    <property type="entry name" value="P-loop_NTPase"/>
</dbReference>
<dbReference type="InterPro" id="IPR017911">
    <property type="entry name" value="MacB-like_ATP-bd"/>
</dbReference>
<evidence type="ECO:0000256" key="4">
    <source>
        <dbReference type="ARBA" id="ARBA00022840"/>
    </source>
</evidence>
<dbReference type="Gene3D" id="3.40.50.300">
    <property type="entry name" value="P-loop containing nucleotide triphosphate hydrolases"/>
    <property type="match status" value="1"/>
</dbReference>
<keyword evidence="2" id="KW-0813">Transport</keyword>
<dbReference type="AlphaFoldDB" id="A0A1G2E2I2"/>
<keyword evidence="3" id="KW-0547">Nucleotide-binding</keyword>
<reference evidence="6 7" key="1">
    <citation type="journal article" date="2016" name="Nat. Commun.">
        <title>Thousands of microbial genomes shed light on interconnected biogeochemical processes in an aquifer system.</title>
        <authorList>
            <person name="Anantharaman K."/>
            <person name="Brown C.T."/>
            <person name="Hug L.A."/>
            <person name="Sharon I."/>
            <person name="Castelle C.J."/>
            <person name="Probst A.J."/>
            <person name="Thomas B.C."/>
            <person name="Singh A."/>
            <person name="Wilkins M.J."/>
            <person name="Karaoz U."/>
            <person name="Brodie E.L."/>
            <person name="Williams K.H."/>
            <person name="Hubbard S.S."/>
            <person name="Banfield J.F."/>
        </authorList>
    </citation>
    <scope>NUCLEOTIDE SEQUENCE [LARGE SCALE GENOMIC DNA]</scope>
</reference>
<gene>
    <name evidence="6" type="ORF">A2626_01810</name>
</gene>
<dbReference type="PROSITE" id="PS50893">
    <property type="entry name" value="ABC_TRANSPORTER_2"/>
    <property type="match status" value="1"/>
</dbReference>
<dbReference type="Pfam" id="PF00005">
    <property type="entry name" value="ABC_tran"/>
    <property type="match status" value="1"/>
</dbReference>
<accession>A0A1G2E2I2</accession>
<comment type="similarity">
    <text evidence="1">Belongs to the ABC transporter superfamily.</text>
</comment>
<evidence type="ECO:0000256" key="1">
    <source>
        <dbReference type="ARBA" id="ARBA00005417"/>
    </source>
</evidence>
<dbReference type="PROSITE" id="PS00211">
    <property type="entry name" value="ABC_TRANSPORTER_1"/>
    <property type="match status" value="1"/>
</dbReference>
<dbReference type="PANTHER" id="PTHR42798:SF6">
    <property type="entry name" value="CELL DIVISION ATP-BINDING PROTEIN FTSE"/>
    <property type="match status" value="1"/>
</dbReference>
<dbReference type="FunFam" id="3.40.50.300:FF:000032">
    <property type="entry name" value="Export ABC transporter ATP-binding protein"/>
    <property type="match status" value="1"/>
</dbReference>
<dbReference type="InterPro" id="IPR003439">
    <property type="entry name" value="ABC_transporter-like_ATP-bd"/>
</dbReference>
<evidence type="ECO:0000313" key="7">
    <source>
        <dbReference type="Proteomes" id="UP000177360"/>
    </source>
</evidence>
<dbReference type="CDD" id="cd03255">
    <property type="entry name" value="ABC_MJ0796_LolCDE_FtsE"/>
    <property type="match status" value="1"/>
</dbReference>
<feature type="domain" description="ABC transporter" evidence="5">
    <location>
        <begin position="7"/>
        <end position="225"/>
    </location>
</feature>
<dbReference type="Proteomes" id="UP000177360">
    <property type="component" value="Unassembled WGS sequence"/>
</dbReference>
<dbReference type="SUPFAM" id="SSF52540">
    <property type="entry name" value="P-loop containing nucleoside triphosphate hydrolases"/>
    <property type="match status" value="1"/>
</dbReference>
<sequence length="226" mass="25223">MKDEPIIKLENVWKIYKFGKEELDVLKGINLEIFPADFVSIMGSSGSGKSTLLHIIGCLDTPSRGKVYLSGNDTSKMSEDQLAAIRGKKVGFIFQQFNLFSNLNGLENVALPMVFQRISEKKRVARAKELLFSVDLEDRIFHKPKELSGGEQQRIAISRALANNPEIIVADEPTGNLDSVNGKKIMEILIRLHEKENKTIIIVTHDSAIAKYSEKIINIKDGEIVG</sequence>
<evidence type="ECO:0000313" key="6">
    <source>
        <dbReference type="EMBL" id="OGZ20046.1"/>
    </source>
</evidence>
<organism evidence="6 7">
    <name type="scientific">Candidatus Nealsonbacteria bacterium RIFCSPHIGHO2_01_FULL_38_55</name>
    <dbReference type="NCBI Taxonomy" id="1801664"/>
    <lineage>
        <taxon>Bacteria</taxon>
        <taxon>Candidatus Nealsoniibacteriota</taxon>
    </lineage>
</organism>
<dbReference type="GO" id="GO:0016887">
    <property type="term" value="F:ATP hydrolysis activity"/>
    <property type="evidence" value="ECO:0007669"/>
    <property type="project" value="InterPro"/>
</dbReference>
<dbReference type="GO" id="GO:0022857">
    <property type="term" value="F:transmembrane transporter activity"/>
    <property type="evidence" value="ECO:0007669"/>
    <property type="project" value="UniProtKB-ARBA"/>
</dbReference>
<comment type="caution">
    <text evidence="6">The sequence shown here is derived from an EMBL/GenBank/DDBJ whole genome shotgun (WGS) entry which is preliminary data.</text>
</comment>
<keyword evidence="4 6" id="KW-0067">ATP-binding</keyword>
<dbReference type="PANTHER" id="PTHR42798">
    <property type="entry name" value="LIPOPROTEIN-RELEASING SYSTEM ATP-BINDING PROTEIN LOLD"/>
    <property type="match status" value="1"/>
</dbReference>
<proteinExistence type="inferred from homology"/>
<evidence type="ECO:0000256" key="2">
    <source>
        <dbReference type="ARBA" id="ARBA00022448"/>
    </source>
</evidence>
<dbReference type="GO" id="GO:0098796">
    <property type="term" value="C:membrane protein complex"/>
    <property type="evidence" value="ECO:0007669"/>
    <property type="project" value="UniProtKB-ARBA"/>
</dbReference>
<dbReference type="SMART" id="SM00382">
    <property type="entry name" value="AAA"/>
    <property type="match status" value="1"/>
</dbReference>
<evidence type="ECO:0000256" key="3">
    <source>
        <dbReference type="ARBA" id="ARBA00022741"/>
    </source>
</evidence>
<evidence type="ECO:0000259" key="5">
    <source>
        <dbReference type="PROSITE" id="PS50893"/>
    </source>
</evidence>
<dbReference type="InterPro" id="IPR017871">
    <property type="entry name" value="ABC_transporter-like_CS"/>
</dbReference>
<dbReference type="EMBL" id="MHLZ01000015">
    <property type="protein sequence ID" value="OGZ20046.1"/>
    <property type="molecule type" value="Genomic_DNA"/>
</dbReference>
<dbReference type="InterPro" id="IPR003593">
    <property type="entry name" value="AAA+_ATPase"/>
</dbReference>